<evidence type="ECO:0000313" key="1">
    <source>
        <dbReference type="EMBL" id="ASA19490.1"/>
    </source>
</evidence>
<dbReference type="Proteomes" id="UP000249890">
    <property type="component" value="Chromosome"/>
</dbReference>
<organism evidence="1 2">
    <name type="scientific">Paenibacillus donghaensis</name>
    <dbReference type="NCBI Taxonomy" id="414771"/>
    <lineage>
        <taxon>Bacteria</taxon>
        <taxon>Bacillati</taxon>
        <taxon>Bacillota</taxon>
        <taxon>Bacilli</taxon>
        <taxon>Bacillales</taxon>
        <taxon>Paenibacillaceae</taxon>
        <taxon>Paenibacillus</taxon>
    </lineage>
</organism>
<proteinExistence type="predicted"/>
<gene>
    <name evidence="1" type="ORF">B9T62_00655</name>
</gene>
<sequence length="310" mass="36119">METNQTIRLAIEESIQFLEFAPHFTMAHGECTRRKWDGVWWHMAALYEMGEVKRIPQSAIERAKHLLKTQVWPTFIISANDHPTSESDKMKMDCCHCELAVYYMILMAYGCDLDKELPWIREWLLKHQLPDGGLNCDPEAYTHSKKSSIVSTLPPLEAILWHTDREFTEQEAVFLDEGARYLIEHRLVCSKQNGDVIDMEWLKPCFPRFFEYDILRGMSFLAEWSRRRNKLLPVWLFREGLERLNTSMIAEGLQVGRQVFDPQGPWGGQTFSLLEATAGIGVVSPYLTRQLDRVFERMGPEYTSRLPLDN</sequence>
<dbReference type="KEGG" id="pdh:B9T62_00655"/>
<dbReference type="Gene3D" id="1.50.10.20">
    <property type="match status" value="1"/>
</dbReference>
<keyword evidence="2" id="KW-1185">Reference proteome</keyword>
<dbReference type="AlphaFoldDB" id="A0A2Z2K9H2"/>
<protein>
    <submittedName>
        <fullName evidence="1">Uncharacterized protein</fullName>
    </submittedName>
</protein>
<dbReference type="EMBL" id="CP021780">
    <property type="protein sequence ID" value="ASA19490.1"/>
    <property type="molecule type" value="Genomic_DNA"/>
</dbReference>
<reference evidence="1 2" key="1">
    <citation type="submission" date="2017-06" db="EMBL/GenBank/DDBJ databases">
        <title>Complete genome sequence of Paenibacillus donghaensis KCTC 13049T isolated from East Sea sediment, South Korea.</title>
        <authorList>
            <person name="Jung B.K."/>
            <person name="Hong S.-J."/>
            <person name="Shin J.-H."/>
        </authorList>
    </citation>
    <scope>NUCLEOTIDE SEQUENCE [LARGE SCALE GENOMIC DNA]</scope>
    <source>
        <strain evidence="1 2">KCTC 13049</strain>
    </source>
</reference>
<dbReference type="RefSeq" id="WP_087913514.1">
    <property type="nucleotide sequence ID" value="NZ_CP021780.1"/>
</dbReference>
<dbReference type="SUPFAM" id="SSF48239">
    <property type="entry name" value="Terpenoid cyclases/Protein prenyltransferases"/>
    <property type="match status" value="1"/>
</dbReference>
<name>A0A2Z2K9H2_9BACL</name>
<dbReference type="InterPro" id="IPR008930">
    <property type="entry name" value="Terpenoid_cyclase/PrenylTrfase"/>
</dbReference>
<evidence type="ECO:0000313" key="2">
    <source>
        <dbReference type="Proteomes" id="UP000249890"/>
    </source>
</evidence>
<accession>A0A2Z2K9H2</accession>
<dbReference type="OrthoDB" id="370326at2"/>